<dbReference type="InterPro" id="IPR000413">
    <property type="entry name" value="Integrin_alpha"/>
</dbReference>
<reference evidence="5 6" key="1">
    <citation type="journal article" date="2010" name="ChemBioChem">
        <title>Cloning and characterization of the biosynthetic gene cluster of 16-membered macrolide antibiotic FD-891: involvement of a dual functional cytochrome P450 monooxygenase catalyzing epoxidation and hydroxylation.</title>
        <authorList>
            <person name="Kudo F."/>
            <person name="Motegi A."/>
            <person name="Mizoue K."/>
            <person name="Eguchi T."/>
        </authorList>
    </citation>
    <scope>NUCLEOTIDE SEQUENCE [LARGE SCALE GENOMIC DNA]</scope>
    <source>
        <strain evidence="5 6">A-8890</strain>
    </source>
</reference>
<keyword evidence="3" id="KW-0378">Hydrolase</keyword>
<dbReference type="InterPro" id="IPR028994">
    <property type="entry name" value="Integrin_alpha_N"/>
</dbReference>
<dbReference type="InterPro" id="IPR013519">
    <property type="entry name" value="Int_alpha_beta-p"/>
</dbReference>
<dbReference type="SUPFAM" id="SSF69318">
    <property type="entry name" value="Integrin alpha N-terminal domain"/>
    <property type="match status" value="1"/>
</dbReference>
<dbReference type="Proteomes" id="UP001321542">
    <property type="component" value="Chromosome"/>
</dbReference>
<dbReference type="PANTHER" id="PTHR23221:SF7">
    <property type="entry name" value="PHOSPHATIDYLINOSITOL-GLYCAN-SPECIFIC PHOSPHOLIPASE D"/>
    <property type="match status" value="1"/>
</dbReference>
<accession>A0ABN5VNZ4</accession>
<evidence type="ECO:0008006" key="7">
    <source>
        <dbReference type="Google" id="ProtNLM"/>
    </source>
</evidence>
<dbReference type="InterPro" id="IPR013517">
    <property type="entry name" value="FG-GAP"/>
</dbReference>
<evidence type="ECO:0000313" key="6">
    <source>
        <dbReference type="Proteomes" id="UP001321542"/>
    </source>
</evidence>
<keyword evidence="1" id="KW-0732">Signal</keyword>
<dbReference type="SMART" id="SM00191">
    <property type="entry name" value="Int_alpha"/>
    <property type="match status" value="4"/>
</dbReference>
<protein>
    <recommendedName>
        <fullName evidence="7">Integrin-like protein</fullName>
    </recommendedName>
</protein>
<dbReference type="PROSITE" id="PS51470">
    <property type="entry name" value="FG_GAP"/>
    <property type="match status" value="3"/>
</dbReference>
<dbReference type="Pfam" id="PF13517">
    <property type="entry name" value="FG-GAP_3"/>
    <property type="match status" value="1"/>
</dbReference>
<dbReference type="Pfam" id="PF01839">
    <property type="entry name" value="FG-GAP"/>
    <property type="match status" value="4"/>
</dbReference>
<organism evidence="5 6">
    <name type="scientific">Streptomyces graminofaciens</name>
    <dbReference type="NCBI Taxonomy" id="68212"/>
    <lineage>
        <taxon>Bacteria</taxon>
        <taxon>Bacillati</taxon>
        <taxon>Actinomycetota</taxon>
        <taxon>Actinomycetes</taxon>
        <taxon>Kitasatosporales</taxon>
        <taxon>Streptomycetaceae</taxon>
        <taxon>Streptomyces</taxon>
    </lineage>
</organism>
<dbReference type="PRINTS" id="PR01185">
    <property type="entry name" value="INTEGRINA"/>
</dbReference>
<evidence type="ECO:0000313" key="5">
    <source>
        <dbReference type="EMBL" id="BBC35183.1"/>
    </source>
</evidence>
<evidence type="ECO:0000256" key="2">
    <source>
        <dbReference type="ARBA" id="ARBA00022737"/>
    </source>
</evidence>
<reference evidence="5 6" key="2">
    <citation type="journal article" date="2023" name="ChemBioChem">
        <title>Acyltransferase Domain Exchange between Two Independent Type I Polyketide Synthases in the Same Producer Strain of Macrolide Antibiotics.</title>
        <authorList>
            <person name="Kudo F."/>
            <person name="Kishikawa K."/>
            <person name="Tsuboi K."/>
            <person name="Kido T."/>
            <person name="Usui T."/>
            <person name="Hashimoto J."/>
            <person name="Shin-Ya K."/>
            <person name="Miyanaga A."/>
            <person name="Eguchi T."/>
        </authorList>
    </citation>
    <scope>NUCLEOTIDE SEQUENCE [LARGE SCALE GENOMIC DNA]</scope>
    <source>
        <strain evidence="5 6">A-8890</strain>
    </source>
</reference>
<keyword evidence="4" id="KW-0325">Glycoprotein</keyword>
<name>A0ABN5VNZ4_9ACTN</name>
<dbReference type="Gene3D" id="2.130.10.130">
    <property type="entry name" value="Integrin alpha, N-terminal"/>
    <property type="match status" value="3"/>
</dbReference>
<gene>
    <name evidence="5" type="ORF">SGFS_064770</name>
</gene>
<evidence type="ECO:0000256" key="4">
    <source>
        <dbReference type="ARBA" id="ARBA00023180"/>
    </source>
</evidence>
<sequence length="488" mass="49192">MSWARTRQGCGPSFPSGIWSPTVRIRTAAALAALLVAGLTPLTLTTPASAAPAKHADDFNGDGYRDVAIGASNTMVDGKITAGAVVVLYGSSSGLSAGKRSVITQNSPGVPGVAEELDQFGASLASGDLDRDGYADLVVSAPNEGLGDYHGVGTATILWGGKSGLSGGARVPQPDWVSEGGGYAIGLAAADFDGDGDTDLTVTSRPTTRVFDGPWKRTGAPAREYDIDELGSTQTVFAGDLSGDGAAERLYPVGVTGDEGGAIGYLRWTGTAYETTDLPTADGDQGAIGDVNGDGYGDLVLGNIYKGAHKGGEINVWYGGPTGPDPTQTPVTIHQDTGGVPGKGEGDDCFGCAVSVGDINGDGYADVAVGAQNEDVGGKRNTGSVTVLYGSVAGLTTAGATSYTQATAGVPGTAESQDWFGTAVRLVDLDKNGKADLVATAEGENDAKGAVWVLRGTAKGLTTKGAKSISAGAFGLRGEVNFGWPIAQ</sequence>
<keyword evidence="2" id="KW-0677">Repeat</keyword>
<dbReference type="PANTHER" id="PTHR23221">
    <property type="entry name" value="GLYCOSYLPHOSPHATIDYLINOSITOL PHOSPHOLIPASE D"/>
    <property type="match status" value="1"/>
</dbReference>
<dbReference type="EMBL" id="AP018448">
    <property type="protein sequence ID" value="BBC35183.1"/>
    <property type="molecule type" value="Genomic_DNA"/>
</dbReference>
<proteinExistence type="predicted"/>
<evidence type="ECO:0000256" key="1">
    <source>
        <dbReference type="ARBA" id="ARBA00022729"/>
    </source>
</evidence>
<keyword evidence="6" id="KW-1185">Reference proteome</keyword>
<evidence type="ECO:0000256" key="3">
    <source>
        <dbReference type="ARBA" id="ARBA00022801"/>
    </source>
</evidence>